<dbReference type="Gene3D" id="3.40.50.620">
    <property type="entry name" value="HUPs"/>
    <property type="match status" value="1"/>
</dbReference>
<feature type="domain" description="Diphthamide synthase" evidence="1">
    <location>
        <begin position="3"/>
        <end position="205"/>
    </location>
</feature>
<sequence>MGKTALSWSGGKDACLALDYLLANGISVEVLITTKQSSEKRTYGHGEKTNLLVKQSESLGIPIHFIDTDINNYTDRFVEELKQLKLKYDLEAIAFGDIYFTPHKDWGEKLASTVGLQAIYPLWRKKEEVDALLKSFIQRGYRAKVIRVRPDCLSDSWLGREIDDEFFQKIKLEEVCPMGEAGEYHSFVYDGPIFSKAVSLLTKETVLWEGSKKVDYHLSHDGEVEV</sequence>
<dbReference type="EMBL" id="CP022983">
    <property type="protein sequence ID" value="ASV69875.1"/>
    <property type="molecule type" value="Genomic_DNA"/>
</dbReference>
<dbReference type="Proteomes" id="UP000215137">
    <property type="component" value="Chromosome"/>
</dbReference>
<dbReference type="SUPFAM" id="SSF52402">
    <property type="entry name" value="Adenine nucleotide alpha hydrolases-like"/>
    <property type="match status" value="1"/>
</dbReference>
<dbReference type="OrthoDB" id="3572539at2"/>
<dbReference type="RefSeq" id="WP_095373439.1">
    <property type="nucleotide sequence ID" value="NZ_CP022983.1"/>
</dbReference>
<protein>
    <recommendedName>
        <fullName evidence="1">Diphthamide synthase domain-containing protein</fullName>
    </recommendedName>
</protein>
<dbReference type="InterPro" id="IPR002761">
    <property type="entry name" value="Diphthami_syn_dom"/>
</dbReference>
<name>A0A248TP10_9BACI</name>
<dbReference type="InterPro" id="IPR014729">
    <property type="entry name" value="Rossmann-like_a/b/a_fold"/>
</dbReference>
<organism evidence="2 3">
    <name type="scientific">Cytobacillus kochii</name>
    <dbReference type="NCBI Taxonomy" id="859143"/>
    <lineage>
        <taxon>Bacteria</taxon>
        <taxon>Bacillati</taxon>
        <taxon>Bacillota</taxon>
        <taxon>Bacilli</taxon>
        <taxon>Bacillales</taxon>
        <taxon>Bacillaceae</taxon>
        <taxon>Cytobacillus</taxon>
    </lineage>
</organism>
<dbReference type="KEGG" id="bko:CKF48_22710"/>
<keyword evidence="3" id="KW-1185">Reference proteome</keyword>
<dbReference type="Pfam" id="PF01902">
    <property type="entry name" value="Diphthami_syn_2"/>
    <property type="match status" value="1"/>
</dbReference>
<dbReference type="AlphaFoldDB" id="A0A248TP10"/>
<dbReference type="CDD" id="cd01994">
    <property type="entry name" value="AANH_PF0828-like"/>
    <property type="match status" value="1"/>
</dbReference>
<reference evidence="2 3" key="1">
    <citation type="submission" date="2017-08" db="EMBL/GenBank/DDBJ databases">
        <title>Complete Genome Sequence of Bacillus kochii Oregon-R-modENCODE STRAIN BDGP4, isolated from Drosophila melanogaster gut.</title>
        <authorList>
            <person name="Wan K.H."/>
            <person name="Yu C."/>
            <person name="Park S."/>
            <person name="Hammonds A.S."/>
            <person name="Booth B.W."/>
            <person name="Celniker S.E."/>
        </authorList>
    </citation>
    <scope>NUCLEOTIDE SEQUENCE [LARGE SCALE GENOMIC DNA]</scope>
    <source>
        <strain evidence="2 3">BDGP4</strain>
    </source>
</reference>
<accession>A0A248TP10</accession>
<evidence type="ECO:0000313" key="2">
    <source>
        <dbReference type="EMBL" id="ASV69875.1"/>
    </source>
</evidence>
<evidence type="ECO:0000313" key="3">
    <source>
        <dbReference type="Proteomes" id="UP000215137"/>
    </source>
</evidence>
<dbReference type="NCBIfam" id="TIGR00290">
    <property type="entry name" value="MJ0570_dom"/>
    <property type="match status" value="1"/>
</dbReference>
<proteinExistence type="predicted"/>
<evidence type="ECO:0000259" key="1">
    <source>
        <dbReference type="Pfam" id="PF01902"/>
    </source>
</evidence>
<gene>
    <name evidence="2" type="ORF">CKF48_22710</name>
</gene>
<dbReference type="Gene3D" id="3.90.1490.10">
    <property type="entry name" value="putative n-type atp pyrophosphatase, domain 2"/>
    <property type="match status" value="1"/>
</dbReference>